<keyword evidence="4" id="KW-0560">Oxidoreductase</keyword>
<evidence type="ECO:0000256" key="2">
    <source>
        <dbReference type="ARBA" id="ARBA00006787"/>
    </source>
</evidence>
<organism evidence="6 7">
    <name type="scientific">Ideonella azotifigens</name>
    <dbReference type="NCBI Taxonomy" id="513160"/>
    <lineage>
        <taxon>Bacteria</taxon>
        <taxon>Pseudomonadati</taxon>
        <taxon>Pseudomonadota</taxon>
        <taxon>Betaproteobacteria</taxon>
        <taxon>Burkholderiales</taxon>
        <taxon>Sphaerotilaceae</taxon>
        <taxon>Ideonella</taxon>
    </lineage>
</organism>
<keyword evidence="7" id="KW-1185">Reference proteome</keyword>
<evidence type="ECO:0000256" key="5">
    <source>
        <dbReference type="ARBA" id="ARBA00023004"/>
    </source>
</evidence>
<sequence length="484" mass="53213">MPQVQTRFREIESMAPFRRSPDVHRPHEAAVTGKVPEWLQGDLLRTCPAVFAQGDWQARHWFDGLGQVYAFRIGSGAVSFQSRLLDSEAAREVAAGRAQRSSFGTPTGRTPWQRLLQPVQRSTDNTNVNIVQMGDELVAMTEGAQQLRIDAATLRSLGVRPYGQDGLDGNLMSAHPHRDFARRQVVNLATNFGSSGGVVSLYEHGDGEHTRRVVGSWRTERVPYLHSFGLTPSRAVLLAHPFSVKPLAMLWSNRGYIDHFEWRPQDGTRLVVMDRATGATTEYETDAMFVFHTVNAFERGSETVLDVLAYPDAAIMEDLRVARMVERLPDLRPSLVRITMRPGQPRAELQTLSEAGFEFPCIHYHRHSGSDYRFAWGAADGPATNDGSGGYASSIVKVDLHSGMGRSFSDGERIYGEPVFVARPGGTDEDDGVLLSVGCSQQQRSSALAILDARTMALLASVEVPAAIPLGFHGSFVHAQGANT</sequence>
<dbReference type="RefSeq" id="WP_231010792.1">
    <property type="nucleotide sequence ID" value="NZ_BAAAEW010000042.1"/>
</dbReference>
<protein>
    <submittedName>
        <fullName evidence="6">Carotenoid oxygenase family protein</fullName>
    </submittedName>
</protein>
<dbReference type="PANTHER" id="PTHR10543">
    <property type="entry name" value="BETA-CAROTENE DIOXYGENASE"/>
    <property type="match status" value="1"/>
</dbReference>
<name>A0ABN1KHD9_9BURK</name>
<dbReference type="Proteomes" id="UP001500279">
    <property type="component" value="Unassembled WGS sequence"/>
</dbReference>
<evidence type="ECO:0000313" key="6">
    <source>
        <dbReference type="EMBL" id="GAA0766487.1"/>
    </source>
</evidence>
<dbReference type="Pfam" id="PF03055">
    <property type="entry name" value="RPE65"/>
    <property type="match status" value="1"/>
</dbReference>
<keyword evidence="5" id="KW-0408">Iron</keyword>
<proteinExistence type="inferred from homology"/>
<evidence type="ECO:0000256" key="3">
    <source>
        <dbReference type="ARBA" id="ARBA00022723"/>
    </source>
</evidence>
<comment type="cofactor">
    <cofactor evidence="1">
        <name>Fe(2+)</name>
        <dbReference type="ChEBI" id="CHEBI:29033"/>
    </cofactor>
</comment>
<dbReference type="InterPro" id="IPR004294">
    <property type="entry name" value="Carotenoid_Oase"/>
</dbReference>
<keyword evidence="3" id="KW-0479">Metal-binding</keyword>
<evidence type="ECO:0000256" key="1">
    <source>
        <dbReference type="ARBA" id="ARBA00001954"/>
    </source>
</evidence>
<dbReference type="EMBL" id="BAAAEW010000042">
    <property type="protein sequence ID" value="GAA0766487.1"/>
    <property type="molecule type" value="Genomic_DNA"/>
</dbReference>
<comment type="similarity">
    <text evidence="2">Belongs to the carotenoid oxygenase family.</text>
</comment>
<comment type="caution">
    <text evidence="6">The sequence shown here is derived from an EMBL/GenBank/DDBJ whole genome shotgun (WGS) entry which is preliminary data.</text>
</comment>
<evidence type="ECO:0000313" key="7">
    <source>
        <dbReference type="Proteomes" id="UP001500279"/>
    </source>
</evidence>
<evidence type="ECO:0000256" key="4">
    <source>
        <dbReference type="ARBA" id="ARBA00023002"/>
    </source>
</evidence>
<accession>A0ABN1KHD9</accession>
<dbReference type="PANTHER" id="PTHR10543:SF24">
    <property type="entry name" value="CAROTENOID ISOMEROOXYGENASE"/>
    <property type="match status" value="1"/>
</dbReference>
<reference evidence="6 7" key="1">
    <citation type="journal article" date="2019" name="Int. J. Syst. Evol. Microbiol.">
        <title>The Global Catalogue of Microorganisms (GCM) 10K type strain sequencing project: providing services to taxonomists for standard genome sequencing and annotation.</title>
        <authorList>
            <consortium name="The Broad Institute Genomics Platform"/>
            <consortium name="The Broad Institute Genome Sequencing Center for Infectious Disease"/>
            <person name="Wu L."/>
            <person name="Ma J."/>
        </authorList>
    </citation>
    <scope>NUCLEOTIDE SEQUENCE [LARGE SCALE GENOMIC DNA]</scope>
    <source>
        <strain evidence="6 7">JCM 15503</strain>
    </source>
</reference>
<gene>
    <name evidence="6" type="ORF">GCM10009107_54690</name>
</gene>